<name>A0A1V8SCX8_9PEZI</name>
<dbReference type="InParanoid" id="A0A1V8SCX8"/>
<dbReference type="AlphaFoldDB" id="A0A1V8SCX8"/>
<accession>A0A1V8SCX8</accession>
<comment type="caution">
    <text evidence="2">The sequence shown here is derived from an EMBL/GenBank/DDBJ whole genome shotgun (WGS) entry which is preliminary data.</text>
</comment>
<reference evidence="3" key="1">
    <citation type="submission" date="2017-03" db="EMBL/GenBank/DDBJ databases">
        <title>Genomes of endolithic fungi from Antarctica.</title>
        <authorList>
            <person name="Coleine C."/>
            <person name="Masonjones S."/>
            <person name="Stajich J.E."/>
        </authorList>
    </citation>
    <scope>NUCLEOTIDE SEQUENCE [LARGE SCALE GENOMIC DNA]</scope>
    <source>
        <strain evidence="3">CCFEE 5527</strain>
    </source>
</reference>
<feature type="region of interest" description="Disordered" evidence="1">
    <location>
        <begin position="1"/>
        <end position="23"/>
    </location>
</feature>
<dbReference type="EMBL" id="NAJO01000060">
    <property type="protein sequence ID" value="OQN96919.1"/>
    <property type="molecule type" value="Genomic_DNA"/>
</dbReference>
<organism evidence="2 3">
    <name type="scientific">Cryoendolithus antarcticus</name>
    <dbReference type="NCBI Taxonomy" id="1507870"/>
    <lineage>
        <taxon>Eukaryota</taxon>
        <taxon>Fungi</taxon>
        <taxon>Dikarya</taxon>
        <taxon>Ascomycota</taxon>
        <taxon>Pezizomycotina</taxon>
        <taxon>Dothideomycetes</taxon>
        <taxon>Dothideomycetidae</taxon>
        <taxon>Cladosporiales</taxon>
        <taxon>Cladosporiaceae</taxon>
        <taxon>Cryoendolithus</taxon>
    </lineage>
</organism>
<evidence type="ECO:0000313" key="3">
    <source>
        <dbReference type="Proteomes" id="UP000192596"/>
    </source>
</evidence>
<keyword evidence="3" id="KW-1185">Reference proteome</keyword>
<evidence type="ECO:0000313" key="2">
    <source>
        <dbReference type="EMBL" id="OQN96919.1"/>
    </source>
</evidence>
<sequence length="383" mass="41345">MSGMEEVYESPADSVLDGSSPGGGVVKPLVFVNVTYLGQKQVRSAKKASRLRVQHDETLVHHADWNPSLKFQHYNPHVKHTRSAWEGDGESPPAVRRRSLPAATLHSTRKSLDDSRPKVHAISRAASRRQSLQYASASPASSPLCRYATIAPVYQSPPTLQPAYEGRRSLDCSFVAPFTTAYSETSQRGSSPQRSPAHPPPWPATKKPLSKDPAKALASLVKSIAIDISNVLCYYHHLLGLSTTDPSLEPDLTRKWLSPLILSSPTLLTSITLLTQTHLLSLRSRPTTNPALLATRGTVLQHMLSQLSTQSSDGVSYGIMLSCVIMAAYEKFYGDEGGVEVHHVGLKGILGMRGGVLEKTGMERLMGTLGVEALVGVKGGGKG</sequence>
<gene>
    <name evidence="2" type="ORF">B0A48_17473</name>
</gene>
<evidence type="ECO:0000256" key="1">
    <source>
        <dbReference type="SAM" id="MobiDB-lite"/>
    </source>
</evidence>
<feature type="region of interest" description="Disordered" evidence="1">
    <location>
        <begin position="183"/>
        <end position="210"/>
    </location>
</feature>
<feature type="region of interest" description="Disordered" evidence="1">
    <location>
        <begin position="82"/>
        <end position="120"/>
    </location>
</feature>
<protein>
    <submittedName>
        <fullName evidence="2">Uncharacterized protein</fullName>
    </submittedName>
</protein>
<dbReference type="Proteomes" id="UP000192596">
    <property type="component" value="Unassembled WGS sequence"/>
</dbReference>
<feature type="compositionally biased region" description="Polar residues" evidence="1">
    <location>
        <begin position="183"/>
        <end position="194"/>
    </location>
</feature>
<proteinExistence type="predicted"/>